<feature type="region of interest" description="Disordered" evidence="1">
    <location>
        <begin position="663"/>
        <end position="697"/>
    </location>
</feature>
<proteinExistence type="predicted"/>
<comment type="caution">
    <text evidence="2">The sequence shown here is derived from an EMBL/GenBank/DDBJ whole genome shotgun (WGS) entry which is preliminary data.</text>
</comment>
<accession>A0A7W3LN72</accession>
<gene>
    <name evidence="2" type="ORF">HNR61_002798</name>
</gene>
<reference evidence="2 3" key="1">
    <citation type="submission" date="2020-08" db="EMBL/GenBank/DDBJ databases">
        <title>Genomic Encyclopedia of Type Strains, Phase IV (KMG-IV): sequencing the most valuable type-strain genomes for metagenomic binning, comparative biology and taxonomic classification.</title>
        <authorList>
            <person name="Goeker M."/>
        </authorList>
    </citation>
    <scope>NUCLEOTIDE SEQUENCE [LARGE SCALE GENOMIC DNA]</scope>
    <source>
        <strain evidence="2 3">DSM 44197</strain>
    </source>
</reference>
<organism evidence="2 3">
    <name type="scientific">Actinomadura namibiensis</name>
    <dbReference type="NCBI Taxonomy" id="182080"/>
    <lineage>
        <taxon>Bacteria</taxon>
        <taxon>Bacillati</taxon>
        <taxon>Actinomycetota</taxon>
        <taxon>Actinomycetes</taxon>
        <taxon>Streptosporangiales</taxon>
        <taxon>Thermomonosporaceae</taxon>
        <taxon>Actinomadura</taxon>
    </lineage>
</organism>
<feature type="region of interest" description="Disordered" evidence="1">
    <location>
        <begin position="209"/>
        <end position="232"/>
    </location>
</feature>
<protein>
    <submittedName>
        <fullName evidence="2">Uncharacterized protein</fullName>
    </submittedName>
</protein>
<dbReference type="AlphaFoldDB" id="A0A7W3LN72"/>
<evidence type="ECO:0000313" key="3">
    <source>
        <dbReference type="Proteomes" id="UP000572680"/>
    </source>
</evidence>
<sequence>MRWTPRRAGWTAVVTGSVTLAGLAAGIPPALADIGADVPYLCITPVGTHRIGVEVAAAKAGPGRTGQQIRIGDVAVALTVPGDAVRDFLGETAGEAPAGAVGVPVSGTALLGVSVVQGARSADLSWPPFAVSGDRLSPEGDGGRQRPVKMTGKVKAPSLVPGSPGTVTLAAGELVLSLTDGGTAGRRQAIRCAPEKPVTLGRILVRADAAPSPRRSPRAGENTTPAADVDCREIPAPGTDPDHALNEHPYLWEVFRKPPPPPGRWETFDAPRNLPYCIRAAGFANVRKLGAATPIGAQTLLRRGVKGMRNADPERSVNYSEQYSYFTTHAVPSTASMLGFGFMPTRAVAHVEQVRPPGRDANGRPYPVTGNLRNAVATNGQIGSPRDDEAWGRSYVAMRVGDVDVNGVRLPLGTKCGTGPTPLKIYSFLGNVRTGRVFITSGSTFTGEVTVPDFTGCGVGEDLSPLLTASISGSGNQVRLETGRWCSARNPQLCGEADEPQTLTISPGGRSTITAKSFAISSADMTSSITCDSWSLRPAFKAGRWQQRFFFATAKGASFQGCKLTTPSGETPVKVSSDSTVNVSVNNVMTDGTMSVRFGGLVISAVATVDGRRCELRFGNEPNFEDTETERPMEVFGSYLASSPKDIQGVVFAGSGNIGITPRTDCPSGVPGFGPEDYLPATSGDLEMSPPQKITSP</sequence>
<dbReference type="EMBL" id="JACJIA010000003">
    <property type="protein sequence ID" value="MBA8951167.1"/>
    <property type="molecule type" value="Genomic_DNA"/>
</dbReference>
<dbReference type="RefSeq" id="WP_182843538.1">
    <property type="nucleotide sequence ID" value="NZ_BAAALP010000009.1"/>
</dbReference>
<dbReference type="Proteomes" id="UP000572680">
    <property type="component" value="Unassembled WGS sequence"/>
</dbReference>
<keyword evidence="3" id="KW-1185">Reference proteome</keyword>
<evidence type="ECO:0000256" key="1">
    <source>
        <dbReference type="SAM" id="MobiDB-lite"/>
    </source>
</evidence>
<evidence type="ECO:0000313" key="2">
    <source>
        <dbReference type="EMBL" id="MBA8951167.1"/>
    </source>
</evidence>
<name>A0A7W3LN72_ACTNM</name>